<dbReference type="KEGG" id="goe:100898441"/>
<evidence type="ECO:0000256" key="3">
    <source>
        <dbReference type="ARBA" id="ARBA00022525"/>
    </source>
</evidence>
<evidence type="ECO:0000313" key="7">
    <source>
        <dbReference type="Proteomes" id="UP000694867"/>
    </source>
</evidence>
<dbReference type="InterPro" id="IPR000734">
    <property type="entry name" value="TAG_lipase"/>
</dbReference>
<reference evidence="8" key="1">
    <citation type="submission" date="2025-08" db="UniProtKB">
        <authorList>
            <consortium name="RefSeq"/>
        </authorList>
    </citation>
    <scope>IDENTIFICATION</scope>
</reference>
<dbReference type="SUPFAM" id="SSF53474">
    <property type="entry name" value="alpha/beta-Hydrolases"/>
    <property type="match status" value="1"/>
</dbReference>
<dbReference type="GO" id="GO:0016298">
    <property type="term" value="F:lipase activity"/>
    <property type="evidence" value="ECO:0007669"/>
    <property type="project" value="InterPro"/>
</dbReference>
<dbReference type="AlphaFoldDB" id="A0AAJ7WIX1"/>
<evidence type="ECO:0000256" key="1">
    <source>
        <dbReference type="ARBA" id="ARBA00004613"/>
    </source>
</evidence>
<evidence type="ECO:0000256" key="5">
    <source>
        <dbReference type="SAM" id="SignalP"/>
    </source>
</evidence>
<name>A0AAJ7WIX1_9ACAR</name>
<keyword evidence="5" id="KW-0732">Signal</keyword>
<feature type="chain" id="PRO_5042541544" evidence="5">
    <location>
        <begin position="20"/>
        <end position="421"/>
    </location>
</feature>
<dbReference type="Gene3D" id="3.40.50.1820">
    <property type="entry name" value="alpha/beta hydrolase"/>
    <property type="match status" value="1"/>
</dbReference>
<evidence type="ECO:0000259" key="6">
    <source>
        <dbReference type="Pfam" id="PF00151"/>
    </source>
</evidence>
<keyword evidence="3" id="KW-0964">Secreted</keyword>
<dbReference type="PANTHER" id="PTHR11610:SF173">
    <property type="entry name" value="LIPASE DOMAIN-CONTAINING PROTEIN-RELATED"/>
    <property type="match status" value="1"/>
</dbReference>
<dbReference type="InterPro" id="IPR029058">
    <property type="entry name" value="AB_hydrolase_fold"/>
</dbReference>
<gene>
    <name evidence="8" type="primary">LOC100898441</name>
</gene>
<dbReference type="Proteomes" id="UP000694867">
    <property type="component" value="Unplaced"/>
</dbReference>
<dbReference type="GO" id="GO:0005615">
    <property type="term" value="C:extracellular space"/>
    <property type="evidence" value="ECO:0007669"/>
    <property type="project" value="TreeGrafter"/>
</dbReference>
<comment type="similarity">
    <text evidence="2 4">Belongs to the AB hydrolase superfamily. Lipase family.</text>
</comment>
<feature type="signal peptide" evidence="5">
    <location>
        <begin position="1"/>
        <end position="19"/>
    </location>
</feature>
<accession>A0AAJ7WIX1</accession>
<organism evidence="7 8">
    <name type="scientific">Galendromus occidentalis</name>
    <name type="common">western predatory mite</name>
    <dbReference type="NCBI Taxonomy" id="34638"/>
    <lineage>
        <taxon>Eukaryota</taxon>
        <taxon>Metazoa</taxon>
        <taxon>Ecdysozoa</taxon>
        <taxon>Arthropoda</taxon>
        <taxon>Chelicerata</taxon>
        <taxon>Arachnida</taxon>
        <taxon>Acari</taxon>
        <taxon>Parasitiformes</taxon>
        <taxon>Mesostigmata</taxon>
        <taxon>Gamasina</taxon>
        <taxon>Phytoseioidea</taxon>
        <taxon>Phytoseiidae</taxon>
        <taxon>Typhlodrominae</taxon>
        <taxon>Galendromus</taxon>
    </lineage>
</organism>
<evidence type="ECO:0000313" key="8">
    <source>
        <dbReference type="RefSeq" id="XP_028968804.1"/>
    </source>
</evidence>
<keyword evidence="7" id="KW-1185">Reference proteome</keyword>
<dbReference type="Pfam" id="PF00151">
    <property type="entry name" value="Lipase"/>
    <property type="match status" value="1"/>
</dbReference>
<dbReference type="InterPro" id="IPR013818">
    <property type="entry name" value="Lipase"/>
</dbReference>
<comment type="subcellular location">
    <subcellularLocation>
        <location evidence="1">Secreted</location>
    </subcellularLocation>
</comment>
<dbReference type="RefSeq" id="XP_028968804.1">
    <property type="nucleotide sequence ID" value="XM_029112971.1"/>
</dbReference>
<evidence type="ECO:0000256" key="2">
    <source>
        <dbReference type="ARBA" id="ARBA00010701"/>
    </source>
</evidence>
<proteinExistence type="inferred from homology"/>
<dbReference type="PANTHER" id="PTHR11610">
    <property type="entry name" value="LIPASE"/>
    <property type="match status" value="1"/>
</dbReference>
<protein>
    <submittedName>
        <fullName evidence="8">Pancreatic lipase-related protein 2-like</fullName>
    </submittedName>
</protein>
<feature type="domain" description="Lipase" evidence="6">
    <location>
        <begin position="43"/>
        <end position="283"/>
    </location>
</feature>
<dbReference type="GeneID" id="100898441"/>
<evidence type="ECO:0000256" key="4">
    <source>
        <dbReference type="RuleBase" id="RU004262"/>
    </source>
</evidence>
<dbReference type="GO" id="GO:0016042">
    <property type="term" value="P:lipid catabolic process"/>
    <property type="evidence" value="ECO:0007669"/>
    <property type="project" value="TreeGrafter"/>
</dbReference>
<sequence length="421" mass="47014">MVQRISFAILLFTAGPAAALLGTLEKKVLGCITDNSTAGSYSKLDAISPRFLLYDEPSDEPMYTIYWDRVGGPEPLRVRRMLSSVAKLVVVIHGFKETSDSGWMQEMARLRTSEDGTSVMLVDWREGARMKKAISLVRDYTLAASYVPMLGFALASLVRRLMITNRIHPDRVECVGFSLGAQIGGYFTKYLMEHKLKISKTTAGYIPLLPALDAAAPIFVNQGIMPSKKNVRFLEVVHTSASDGSLSNDAEGRLGIDKNFGHVDFYPNGGRQQPGCSECQCLHIFPHRIVFCWSRDDDHLKSCTVFAAAESGNGALMNLLLQGVFTICHHRRAHELYLEALRKNSCRFRGYRCDSYKKALRGDCDPRISPRFYIGMPFNRCKLGTACIFNVPTSSKPPYCYSLSSAQPSLNDRHADQRNRL</sequence>